<dbReference type="InterPro" id="IPR001647">
    <property type="entry name" value="HTH_TetR"/>
</dbReference>
<dbReference type="SUPFAM" id="SSF48498">
    <property type="entry name" value="Tetracyclin repressor-like, C-terminal domain"/>
    <property type="match status" value="1"/>
</dbReference>
<dbReference type="PRINTS" id="PR00455">
    <property type="entry name" value="HTHTETR"/>
</dbReference>
<feature type="compositionally biased region" description="Low complexity" evidence="5">
    <location>
        <begin position="1"/>
        <end position="21"/>
    </location>
</feature>
<keyword evidence="2 4" id="KW-0238">DNA-binding</keyword>
<evidence type="ECO:0000256" key="4">
    <source>
        <dbReference type="PROSITE-ProRule" id="PRU00335"/>
    </source>
</evidence>
<evidence type="ECO:0000256" key="3">
    <source>
        <dbReference type="ARBA" id="ARBA00023163"/>
    </source>
</evidence>
<dbReference type="PROSITE" id="PS50977">
    <property type="entry name" value="HTH_TETR_2"/>
    <property type="match status" value="1"/>
</dbReference>
<accession>A0A0H2KR85</accession>
<proteinExistence type="predicted"/>
<keyword evidence="1" id="KW-0805">Transcription regulation</keyword>
<dbReference type="Proteomes" id="UP000035265">
    <property type="component" value="Unassembled WGS sequence"/>
</dbReference>
<keyword evidence="3" id="KW-0804">Transcription</keyword>
<dbReference type="EMBL" id="JNBQ01000002">
    <property type="protein sequence ID" value="KLN36046.1"/>
    <property type="molecule type" value="Genomic_DNA"/>
</dbReference>
<evidence type="ECO:0000313" key="7">
    <source>
        <dbReference type="EMBL" id="KLN36046.1"/>
    </source>
</evidence>
<keyword evidence="8" id="KW-1185">Reference proteome</keyword>
<dbReference type="SUPFAM" id="SSF46689">
    <property type="entry name" value="Homeodomain-like"/>
    <property type="match status" value="1"/>
</dbReference>
<evidence type="ECO:0000313" key="8">
    <source>
        <dbReference type="Proteomes" id="UP000035265"/>
    </source>
</evidence>
<evidence type="ECO:0000256" key="2">
    <source>
        <dbReference type="ARBA" id="ARBA00023125"/>
    </source>
</evidence>
<dbReference type="InterPro" id="IPR050109">
    <property type="entry name" value="HTH-type_TetR-like_transc_reg"/>
</dbReference>
<dbReference type="PATRIC" id="fig|264251.5.peg.684"/>
<dbReference type="InterPro" id="IPR009057">
    <property type="entry name" value="Homeodomain-like_sf"/>
</dbReference>
<dbReference type="GO" id="GO:0000976">
    <property type="term" value="F:transcription cis-regulatory region binding"/>
    <property type="evidence" value="ECO:0007669"/>
    <property type="project" value="TreeGrafter"/>
</dbReference>
<protein>
    <submittedName>
        <fullName evidence="7">TetR family transcriptional regulator</fullName>
    </submittedName>
</protein>
<dbReference type="GO" id="GO:0003700">
    <property type="term" value="F:DNA-binding transcription factor activity"/>
    <property type="evidence" value="ECO:0007669"/>
    <property type="project" value="TreeGrafter"/>
</dbReference>
<name>A0A0H2KR85_9MICO</name>
<evidence type="ECO:0000256" key="1">
    <source>
        <dbReference type="ARBA" id="ARBA00023015"/>
    </source>
</evidence>
<feature type="DNA-binding region" description="H-T-H motif" evidence="4">
    <location>
        <begin position="56"/>
        <end position="75"/>
    </location>
</feature>
<evidence type="ECO:0000256" key="5">
    <source>
        <dbReference type="SAM" id="MobiDB-lite"/>
    </source>
</evidence>
<evidence type="ECO:0000259" key="6">
    <source>
        <dbReference type="PROSITE" id="PS50977"/>
    </source>
</evidence>
<organism evidence="7 8">
    <name type="scientific">Cellulosimicrobium funkei</name>
    <dbReference type="NCBI Taxonomy" id="264251"/>
    <lineage>
        <taxon>Bacteria</taxon>
        <taxon>Bacillati</taxon>
        <taxon>Actinomycetota</taxon>
        <taxon>Actinomycetes</taxon>
        <taxon>Micrococcales</taxon>
        <taxon>Promicromonosporaceae</taxon>
        <taxon>Cellulosimicrobium</taxon>
    </lineage>
</organism>
<dbReference type="PANTHER" id="PTHR30055:SF234">
    <property type="entry name" value="HTH-TYPE TRANSCRIPTIONAL REGULATOR BETI"/>
    <property type="match status" value="1"/>
</dbReference>
<dbReference type="Pfam" id="PF00440">
    <property type="entry name" value="TetR_N"/>
    <property type="match status" value="1"/>
</dbReference>
<reference evidence="7 8" key="1">
    <citation type="submission" date="2014-05" db="EMBL/GenBank/DDBJ databases">
        <title>Cellulosimicrobium funkei U11 genome.</title>
        <authorList>
            <person name="Hu C."/>
            <person name="Gong Y."/>
            <person name="Wan W."/>
            <person name="Jiang M."/>
        </authorList>
    </citation>
    <scope>NUCLEOTIDE SEQUENCE [LARGE SCALE GENOMIC DNA]</scope>
    <source>
        <strain evidence="7 8">U11</strain>
    </source>
</reference>
<dbReference type="AlphaFoldDB" id="A0A0H2KR85"/>
<gene>
    <name evidence="7" type="ORF">FB00_03335</name>
</gene>
<feature type="region of interest" description="Disordered" evidence="5">
    <location>
        <begin position="1"/>
        <end position="32"/>
    </location>
</feature>
<dbReference type="Gene3D" id="1.10.357.10">
    <property type="entry name" value="Tetracycline Repressor, domain 2"/>
    <property type="match status" value="1"/>
</dbReference>
<dbReference type="PANTHER" id="PTHR30055">
    <property type="entry name" value="HTH-TYPE TRANSCRIPTIONAL REGULATOR RUTR"/>
    <property type="match status" value="1"/>
</dbReference>
<dbReference type="InterPro" id="IPR036271">
    <property type="entry name" value="Tet_transcr_reg_TetR-rel_C_sf"/>
</dbReference>
<feature type="domain" description="HTH tetR-type" evidence="6">
    <location>
        <begin position="33"/>
        <end position="93"/>
    </location>
</feature>
<sequence>MVTVMTDATPARSATDAAPARTPRPRRTRPATLERREEILRAAMRVFGSKGYHQGSLAEVAEQVGITHAGVLHHFGSKDRLLTEVLEFRDRVDVEHLEGQHIPGGLDLFRHLVKTAAINAERPGIVQAYTVLTGEAVTDGHPASAWVTERFTGLRADIAGALREVIEERHAAGDTETDYELTDAALDLAASTIIGAMDGLQIQWLLDPDAVDLAESTAFAIESILASTLAGARRPRPLD</sequence>
<comment type="caution">
    <text evidence="7">The sequence shown here is derived from an EMBL/GenBank/DDBJ whole genome shotgun (WGS) entry which is preliminary data.</text>
</comment>